<dbReference type="Pfam" id="PF00931">
    <property type="entry name" value="NB-ARC"/>
    <property type="match status" value="1"/>
</dbReference>
<dbReference type="Gene3D" id="3.40.50.300">
    <property type="entry name" value="P-loop containing nucleotide triphosphate hydrolases"/>
    <property type="match status" value="1"/>
</dbReference>
<dbReference type="SMART" id="SM00255">
    <property type="entry name" value="TIR"/>
    <property type="match status" value="1"/>
</dbReference>
<feature type="domain" description="TIR" evidence="9">
    <location>
        <begin position="17"/>
        <end position="179"/>
    </location>
</feature>
<dbReference type="SUPFAM" id="SSF52540">
    <property type="entry name" value="P-loop containing nucleoside triphosphate hydrolases"/>
    <property type="match status" value="1"/>
</dbReference>
<evidence type="ECO:0000256" key="7">
    <source>
        <dbReference type="SAM" id="Coils"/>
    </source>
</evidence>
<proteinExistence type="predicted"/>
<dbReference type="SUPFAM" id="SSF52058">
    <property type="entry name" value="L domain-like"/>
    <property type="match status" value="1"/>
</dbReference>
<dbReference type="InterPro" id="IPR027417">
    <property type="entry name" value="P-loop_NTPase"/>
</dbReference>
<keyword evidence="4" id="KW-0378">Hydrolase</keyword>
<reference evidence="10 11" key="1">
    <citation type="submission" date="2020-02" db="EMBL/GenBank/DDBJ databases">
        <authorList>
            <person name="Ma Q."/>
            <person name="Huang Y."/>
            <person name="Song X."/>
            <person name="Pei D."/>
        </authorList>
    </citation>
    <scope>NUCLEOTIDE SEQUENCE [LARGE SCALE GENOMIC DNA]</scope>
    <source>
        <strain evidence="10">Sxm20200214</strain>
        <tissue evidence="10">Leaf</tissue>
    </source>
</reference>
<dbReference type="InterPro" id="IPR002182">
    <property type="entry name" value="NB-ARC"/>
</dbReference>
<dbReference type="InterPro" id="IPR044974">
    <property type="entry name" value="Disease_R_plants"/>
</dbReference>
<dbReference type="GO" id="GO:0007165">
    <property type="term" value="P:signal transduction"/>
    <property type="evidence" value="ECO:0007669"/>
    <property type="project" value="InterPro"/>
</dbReference>
<evidence type="ECO:0000256" key="6">
    <source>
        <dbReference type="ARBA" id="ARBA00047304"/>
    </source>
</evidence>
<dbReference type="FunFam" id="3.80.10.10:FF:000386">
    <property type="entry name" value="Disease resistance protein RPS4"/>
    <property type="match status" value="1"/>
</dbReference>
<keyword evidence="3" id="KW-0677">Repeat</keyword>
<dbReference type="GO" id="GO:0061809">
    <property type="term" value="F:NAD+ nucleosidase activity, cyclic ADP-ribose generating"/>
    <property type="evidence" value="ECO:0007669"/>
    <property type="project" value="UniProtKB-EC"/>
</dbReference>
<dbReference type="FunFam" id="3.80.10.10:FF:000568">
    <property type="entry name" value="Disease resistance protein RPS4"/>
    <property type="match status" value="1"/>
</dbReference>
<keyword evidence="2" id="KW-0433">Leucine-rich repeat</keyword>
<dbReference type="PANTHER" id="PTHR11017">
    <property type="entry name" value="LEUCINE-RICH REPEAT-CONTAINING PROTEIN"/>
    <property type="match status" value="1"/>
</dbReference>
<dbReference type="Gene3D" id="3.80.10.10">
    <property type="entry name" value="Ribonuclease Inhibitor"/>
    <property type="match status" value="2"/>
</dbReference>
<accession>A0A8X8BCB4</accession>
<feature type="coiled-coil region" evidence="7">
    <location>
        <begin position="168"/>
        <end position="229"/>
    </location>
</feature>
<dbReference type="InterPro" id="IPR042197">
    <property type="entry name" value="Apaf_helical"/>
</dbReference>
<dbReference type="InterPro" id="IPR035897">
    <property type="entry name" value="Toll_tir_struct_dom_sf"/>
</dbReference>
<dbReference type="GO" id="GO:0051707">
    <property type="term" value="P:response to other organism"/>
    <property type="evidence" value="ECO:0007669"/>
    <property type="project" value="UniProtKB-ARBA"/>
</dbReference>
<organism evidence="10 11">
    <name type="scientific">Brassica carinata</name>
    <name type="common">Ethiopian mustard</name>
    <name type="synonym">Abyssinian cabbage</name>
    <dbReference type="NCBI Taxonomy" id="52824"/>
    <lineage>
        <taxon>Eukaryota</taxon>
        <taxon>Viridiplantae</taxon>
        <taxon>Streptophyta</taxon>
        <taxon>Embryophyta</taxon>
        <taxon>Tracheophyta</taxon>
        <taxon>Spermatophyta</taxon>
        <taxon>Magnoliopsida</taxon>
        <taxon>eudicotyledons</taxon>
        <taxon>Gunneridae</taxon>
        <taxon>Pentapetalae</taxon>
        <taxon>rosids</taxon>
        <taxon>malvids</taxon>
        <taxon>Brassicales</taxon>
        <taxon>Brassicaceae</taxon>
        <taxon>Brassiceae</taxon>
        <taxon>Brassica</taxon>
    </lineage>
</organism>
<dbReference type="Pfam" id="PF07725">
    <property type="entry name" value="LRR_3"/>
    <property type="match status" value="1"/>
</dbReference>
<dbReference type="OrthoDB" id="676979at2759"/>
<dbReference type="InterPro" id="IPR011713">
    <property type="entry name" value="Leu-rich_rpt_3"/>
</dbReference>
<feature type="region of interest" description="Disordered" evidence="8">
    <location>
        <begin position="1143"/>
        <end position="1162"/>
    </location>
</feature>
<dbReference type="Pfam" id="PF20160">
    <property type="entry name" value="C-JID"/>
    <property type="match status" value="1"/>
</dbReference>
<keyword evidence="5" id="KW-0520">NAD</keyword>
<feature type="region of interest" description="Disordered" evidence="8">
    <location>
        <begin position="1217"/>
        <end position="1236"/>
    </location>
</feature>
<dbReference type="GO" id="GO:0006952">
    <property type="term" value="P:defense response"/>
    <property type="evidence" value="ECO:0007669"/>
    <property type="project" value="InterPro"/>
</dbReference>
<evidence type="ECO:0000259" key="9">
    <source>
        <dbReference type="PROSITE" id="PS50104"/>
    </source>
</evidence>
<dbReference type="EC" id="3.2.2.6" evidence="1"/>
<dbReference type="InterPro" id="IPR032675">
    <property type="entry name" value="LRR_dom_sf"/>
</dbReference>
<dbReference type="InterPro" id="IPR058192">
    <property type="entry name" value="WHD_ROQ1-like"/>
</dbReference>
<evidence type="ECO:0000256" key="1">
    <source>
        <dbReference type="ARBA" id="ARBA00011982"/>
    </source>
</evidence>
<keyword evidence="11" id="KW-1185">Reference proteome</keyword>
<dbReference type="GO" id="GO:0043531">
    <property type="term" value="F:ADP binding"/>
    <property type="evidence" value="ECO:0007669"/>
    <property type="project" value="InterPro"/>
</dbReference>
<evidence type="ECO:0000256" key="8">
    <source>
        <dbReference type="SAM" id="MobiDB-lite"/>
    </source>
</evidence>
<dbReference type="PROSITE" id="PS50104">
    <property type="entry name" value="TIR"/>
    <property type="match status" value="1"/>
</dbReference>
<comment type="caution">
    <text evidence="10">The sequence shown here is derived from an EMBL/GenBank/DDBJ whole genome shotgun (WGS) entry which is preliminary data.</text>
</comment>
<dbReference type="InterPro" id="IPR045344">
    <property type="entry name" value="C-JID"/>
</dbReference>
<dbReference type="Gene3D" id="1.10.8.430">
    <property type="entry name" value="Helical domain of apoptotic protease-activating factors"/>
    <property type="match status" value="1"/>
</dbReference>
<dbReference type="FunFam" id="3.40.50.300:FF:001862">
    <property type="entry name" value="Disease resistance protein RPS4"/>
    <property type="match status" value="1"/>
</dbReference>
<evidence type="ECO:0000313" key="11">
    <source>
        <dbReference type="Proteomes" id="UP000886595"/>
    </source>
</evidence>
<comment type="catalytic activity">
    <reaction evidence="6">
        <text>NAD(+) + H2O = ADP-D-ribose + nicotinamide + H(+)</text>
        <dbReference type="Rhea" id="RHEA:16301"/>
        <dbReference type="ChEBI" id="CHEBI:15377"/>
        <dbReference type="ChEBI" id="CHEBI:15378"/>
        <dbReference type="ChEBI" id="CHEBI:17154"/>
        <dbReference type="ChEBI" id="CHEBI:57540"/>
        <dbReference type="ChEBI" id="CHEBI:57967"/>
        <dbReference type="EC" id="3.2.2.6"/>
    </reaction>
    <physiologicalReaction direction="left-to-right" evidence="6">
        <dbReference type="Rhea" id="RHEA:16302"/>
    </physiologicalReaction>
</comment>
<protein>
    <recommendedName>
        <fullName evidence="1">ADP-ribosyl cyclase/cyclic ADP-ribose hydrolase</fullName>
        <ecNumber evidence="1">3.2.2.6</ecNumber>
    </recommendedName>
</protein>
<dbReference type="PRINTS" id="PR00364">
    <property type="entry name" value="DISEASERSIST"/>
</dbReference>
<dbReference type="Pfam" id="PF23282">
    <property type="entry name" value="WHD_ROQ1"/>
    <property type="match status" value="1"/>
</dbReference>
<feature type="compositionally biased region" description="Polar residues" evidence="8">
    <location>
        <begin position="1223"/>
        <end position="1236"/>
    </location>
</feature>
<name>A0A8X8BCB4_BRACI</name>
<evidence type="ECO:0000256" key="4">
    <source>
        <dbReference type="ARBA" id="ARBA00022801"/>
    </source>
</evidence>
<keyword evidence="7" id="KW-0175">Coiled coil</keyword>
<dbReference type="AlphaFoldDB" id="A0A8X8BCB4"/>
<dbReference type="EMBL" id="JAAMPC010000001">
    <property type="protein sequence ID" value="KAG2329258.1"/>
    <property type="molecule type" value="Genomic_DNA"/>
</dbReference>
<dbReference type="PANTHER" id="PTHR11017:SF489">
    <property type="entry name" value="ADP-RIBOSYL CYCLASE_CYCLIC ADP-RIBOSE HYDROLASE"/>
    <property type="match status" value="1"/>
</dbReference>
<evidence type="ECO:0000256" key="5">
    <source>
        <dbReference type="ARBA" id="ARBA00023027"/>
    </source>
</evidence>
<sequence length="1236" mass="140045">MEEVSSSSKVKALPLPPQHQVFLNFRGEELRNNFVSHLRSALVRHRVNIFIDTNEEKGKSLNVLFERIEESRIALALFSVRYAESHWCLNELVKMKECMDKGQLLIIPIFYKVIASEIRFQRGRFGDLFENLRHVDVDKKKQWSEALNSVAYQFGFCFDGKRDENTFIEDIVKEVKQALSKIELDERKDNSVYLSRSTSSRLGRENQEIYGLAQRLEELEEKLDLTCQETRILGVVGMPGIGKTTLAKELYETWQGKFVSHVLIQDIRRTSKELGLDCLPALLLEKLLGVRNPDIKSSPSAYKNKLLSNKVLVVLDDVSDKKQIEVLLGECDWIRQGSRIVISTRDKSLIQDVVDYTYVVPHLNHKDGLGHFGRYAFDHHYNKRNNEVIMKLSKEFVHYVRGHPLALKLLGAHLNGKDEDHWKTVFATLVHNSCPCIRDVLEESYNELNQEHKEIFLDMACFRTEDERYVASLLDTSEAARIKTLMNKFMIDVSDGRVEMHDLLYTFAREICRRAYAQDGKGGHRLWHHEDVIDVLKNIEEGEKVRGIFLNMNEMKREMSLDSCTFEPMLGLRYLKIYSSGCPEQCRPNNKINLPDGLNFPLEEVRYLHWLEFPLKELPPDFNPCNLVDLKLPYSKIKRIWSGDKDTSKLKWVDLNHSSSLRVLSGLSNARNLQRVNLEGCTKMENLPHDMQHMRSLLFLNLKGCTSLKSLPEISLVSLETLILSNCSNLIEFRVISQNLEALYLDGTSIKKLPLDIKILKRLALLNMKGCTKLKEFPDCLGDLKALKELIVSDCSKLQIFPANGESIEVLETLRLDATAITEIPKIFSLQCLCLSRNDLISSLPDNISQLSQLKWLDLKYCKSLTSIPKLPPNLQCLDAHGCCSLKTVSNPLACLTTSQQICSTFIFTNCYKLERSAKKDVSSFAQRKCQLLSDAQNCCNVSDSEPLFSTCFPGSELPSWFSHEAVGSVLELIMPPHWHANRLAGLALCAVVSFPDFQVQIKQFSVKCTFKLEVKEGSWIDFSLPVGSWSNQGNVVEIIASSEHVFIGYVSCSKIFKRLENQRFISSDPTKSTLSSKCSPTKASLKFTVIDGMSEIPGLEVLKCGLRLFIGGGSSGGHLKKLEVKDAEHNLSALKLTENWTSESGTTTEITENDNSAEQSPETVTTEVTASPEKANNAGFGIQTSITPRAARPRPCNKTSKWVCFACFDFRKHPGTMEENDSSALKESSQELPVT</sequence>
<dbReference type="SUPFAM" id="SSF52200">
    <property type="entry name" value="Toll/Interleukin receptor TIR domain"/>
    <property type="match status" value="1"/>
</dbReference>
<evidence type="ECO:0000256" key="2">
    <source>
        <dbReference type="ARBA" id="ARBA00022614"/>
    </source>
</evidence>
<dbReference type="Proteomes" id="UP000886595">
    <property type="component" value="Unassembled WGS sequence"/>
</dbReference>
<gene>
    <name evidence="10" type="ORF">Bca52824_000438</name>
</gene>
<evidence type="ECO:0000313" key="10">
    <source>
        <dbReference type="EMBL" id="KAG2329258.1"/>
    </source>
</evidence>
<dbReference type="FunFam" id="3.40.50.10140:FF:000007">
    <property type="entry name" value="Disease resistance protein (TIR-NBS-LRR class)"/>
    <property type="match status" value="1"/>
</dbReference>
<evidence type="ECO:0000256" key="3">
    <source>
        <dbReference type="ARBA" id="ARBA00022737"/>
    </source>
</evidence>
<dbReference type="Pfam" id="PF01582">
    <property type="entry name" value="TIR"/>
    <property type="match status" value="1"/>
</dbReference>
<dbReference type="InterPro" id="IPR000157">
    <property type="entry name" value="TIR_dom"/>
</dbReference>
<dbReference type="Gene3D" id="3.40.50.10140">
    <property type="entry name" value="Toll/interleukin-1 receptor homology (TIR) domain"/>
    <property type="match status" value="1"/>
</dbReference>